<dbReference type="InterPro" id="IPR023393">
    <property type="entry name" value="START-like_dom_sf"/>
</dbReference>
<organism evidence="2 3">
    <name type="scientific">Cereibacter changlensis</name>
    <dbReference type="NCBI Taxonomy" id="402884"/>
    <lineage>
        <taxon>Bacteria</taxon>
        <taxon>Pseudomonadati</taxon>
        <taxon>Pseudomonadota</taxon>
        <taxon>Alphaproteobacteria</taxon>
        <taxon>Rhodobacterales</taxon>
        <taxon>Paracoccaceae</taxon>
        <taxon>Cereibacter</taxon>
    </lineage>
</organism>
<dbReference type="InterPro" id="IPR019587">
    <property type="entry name" value="Polyketide_cyclase/dehydratase"/>
</dbReference>
<dbReference type="Gene3D" id="3.30.530.20">
    <property type="match status" value="1"/>
</dbReference>
<sequence length="214" mass="23598">MTNREHRSGHDDRQALWLTLGIGVLAGVVGYSVFQATGRNHVAYRPEDDAPARSTRRGGPARAVTGRTVTIAKPRAELYAFWRDAANLPRFMSSVDSATTTGDVTRWQLNGPVGMPLTLETRIIEHRDGELLVWRSTPDSQIEAAGRVTFRDAPAGRGTEVEAQIAYVPPLGEAGRLVAKLFQSDPSIQGRRELKRFKMLMETGEIATSRNQKS</sequence>
<feature type="transmembrane region" description="Helical" evidence="1">
    <location>
        <begin position="15"/>
        <end position="34"/>
    </location>
</feature>
<dbReference type="CDD" id="cd07817">
    <property type="entry name" value="SRPBCC_8"/>
    <property type="match status" value="1"/>
</dbReference>
<proteinExistence type="predicted"/>
<dbReference type="EMBL" id="SWAU01000140">
    <property type="protein sequence ID" value="TKA95881.1"/>
    <property type="molecule type" value="Genomic_DNA"/>
</dbReference>
<evidence type="ECO:0000256" key="1">
    <source>
        <dbReference type="SAM" id="Phobius"/>
    </source>
</evidence>
<dbReference type="AlphaFoldDB" id="A0A4U0Z0P4"/>
<keyword evidence="1" id="KW-0812">Transmembrane</keyword>
<evidence type="ECO:0000313" key="2">
    <source>
        <dbReference type="EMBL" id="TKA95881.1"/>
    </source>
</evidence>
<dbReference type="PANTHER" id="PTHR33824">
    <property type="entry name" value="POLYKETIDE CYCLASE/DEHYDRASE AND LIPID TRANSPORT SUPERFAMILY PROTEIN"/>
    <property type="match status" value="1"/>
</dbReference>
<comment type="caution">
    <text evidence="2">The sequence shown here is derived from an EMBL/GenBank/DDBJ whole genome shotgun (WGS) entry which is preliminary data.</text>
</comment>
<protein>
    <submittedName>
        <fullName evidence="2">SRPBCC family protein</fullName>
    </submittedName>
</protein>
<dbReference type="Pfam" id="PF10604">
    <property type="entry name" value="Polyketide_cyc2"/>
    <property type="match status" value="1"/>
</dbReference>
<name>A0A4U0Z0P4_9RHOB</name>
<keyword evidence="1" id="KW-1133">Transmembrane helix</keyword>
<accession>A0A4U0Z0P4</accession>
<dbReference type="PANTHER" id="PTHR33824:SF7">
    <property type="entry name" value="POLYKETIDE CYCLASE_DEHYDRASE AND LIPID TRANSPORT SUPERFAMILY PROTEIN"/>
    <property type="match status" value="1"/>
</dbReference>
<reference evidence="2 3" key="1">
    <citation type="submission" date="2019-04" db="EMBL/GenBank/DDBJ databases">
        <title>Crypto-aerobic microbial life in anoxic (sulfidic) marine sediments.</title>
        <authorList>
            <person name="Bhattacharya S."/>
            <person name="Roy C."/>
            <person name="Mondal N."/>
            <person name="Sarkar J."/>
            <person name="Mandal S."/>
            <person name="Rameez M.J."/>
            <person name="Ghosh W."/>
        </authorList>
    </citation>
    <scope>NUCLEOTIDE SEQUENCE [LARGE SCALE GENOMIC DNA]</scope>
    <source>
        <strain evidence="2 3">SBBC</strain>
    </source>
</reference>
<gene>
    <name evidence="2" type="ORF">FAZ78_14510</name>
</gene>
<dbReference type="Proteomes" id="UP000306340">
    <property type="component" value="Unassembled WGS sequence"/>
</dbReference>
<dbReference type="InterPro" id="IPR047137">
    <property type="entry name" value="ORF3"/>
</dbReference>
<dbReference type="RefSeq" id="WP_136793244.1">
    <property type="nucleotide sequence ID" value="NZ_SWAU01000140.1"/>
</dbReference>
<evidence type="ECO:0000313" key="3">
    <source>
        <dbReference type="Proteomes" id="UP000306340"/>
    </source>
</evidence>
<keyword evidence="1" id="KW-0472">Membrane</keyword>
<dbReference type="SUPFAM" id="SSF55961">
    <property type="entry name" value="Bet v1-like"/>
    <property type="match status" value="1"/>
</dbReference>